<comment type="subcellular location">
    <subcellularLocation>
        <location evidence="1 10">Cell membrane</location>
        <topology evidence="1 10">Multi-pass membrane protein</topology>
    </subcellularLocation>
</comment>
<dbReference type="EMBL" id="JAHYIQ010000001">
    <property type="protein sequence ID" value="KAK1137095.1"/>
    <property type="molecule type" value="Genomic_DNA"/>
</dbReference>
<evidence type="ECO:0000313" key="12">
    <source>
        <dbReference type="Proteomes" id="UP001177670"/>
    </source>
</evidence>
<keyword evidence="7 10" id="KW-0472">Membrane</keyword>
<evidence type="ECO:0000256" key="3">
    <source>
        <dbReference type="ARBA" id="ARBA00022606"/>
    </source>
</evidence>
<evidence type="ECO:0000256" key="5">
    <source>
        <dbReference type="ARBA" id="ARBA00022725"/>
    </source>
</evidence>
<evidence type="ECO:0000256" key="10">
    <source>
        <dbReference type="RuleBase" id="RU351113"/>
    </source>
</evidence>
<feature type="transmembrane region" description="Helical" evidence="10">
    <location>
        <begin position="179"/>
        <end position="198"/>
    </location>
</feature>
<sequence length="394" mass="45180">MHVLHNRNVSIIWASFLMKIVGLWLAADQNEQRRRDFALIYTLGALFISICIALRDIYHTWGNFSDCVFISCNILYVMVVFFKISILYRHKIEFFNLLIFTEKNFWRPYHDPQEILIVTGCKKICNICIILLIFCTQGTCAGYMVTPLVANIGRNESDRMLPFNLWVDLPVGMSPYFEILFAIQILCVYHVGICYICLDNLLCIVNLHVASQFRILQHKLNCLNDVIKNQIDSQESDEKYLSHCANICYIKLKNCVQQHQMLVKYCKKLETIFTVIVLGQANTHPSKKVSLVLNLGVVFGQLFMCTYSCDDVMQQSSNVSNAIFSIPWTNLPMNKAGTIIRKNVIIIIMRSHKFCCLTAGKFFPVSLQTFTGVVSMAMSYFTLLRNTSLNATNS</sequence>
<keyword evidence="5 10" id="KW-0552">Olfaction</keyword>
<dbReference type="PANTHER" id="PTHR21137:SF3">
    <property type="entry name" value="ODORANT RECEPTOR 30A-RELATED"/>
    <property type="match status" value="1"/>
</dbReference>
<name>A0AA40GH20_9HYME</name>
<comment type="caution">
    <text evidence="10">Lacks conserved residue(s) required for the propagation of feature annotation.</text>
</comment>
<dbReference type="InterPro" id="IPR004117">
    <property type="entry name" value="7tm6_olfct_rcpt"/>
</dbReference>
<evidence type="ECO:0000256" key="9">
    <source>
        <dbReference type="ARBA" id="ARBA00023224"/>
    </source>
</evidence>
<gene>
    <name evidence="11" type="ORF">K0M31_001622</name>
</gene>
<keyword evidence="4 10" id="KW-0812">Transmembrane</keyword>
<accession>A0AA40GH20</accession>
<keyword evidence="2" id="KW-1003">Cell membrane</keyword>
<feature type="transmembrane region" description="Helical" evidence="10">
    <location>
        <begin position="61"/>
        <end position="82"/>
    </location>
</feature>
<proteinExistence type="inferred from homology"/>
<evidence type="ECO:0000256" key="8">
    <source>
        <dbReference type="ARBA" id="ARBA00023170"/>
    </source>
</evidence>
<organism evidence="11 12">
    <name type="scientific">Melipona bicolor</name>
    <dbReference type="NCBI Taxonomy" id="60889"/>
    <lineage>
        <taxon>Eukaryota</taxon>
        <taxon>Metazoa</taxon>
        <taxon>Ecdysozoa</taxon>
        <taxon>Arthropoda</taxon>
        <taxon>Hexapoda</taxon>
        <taxon>Insecta</taxon>
        <taxon>Pterygota</taxon>
        <taxon>Neoptera</taxon>
        <taxon>Endopterygota</taxon>
        <taxon>Hymenoptera</taxon>
        <taxon>Apocrita</taxon>
        <taxon>Aculeata</taxon>
        <taxon>Apoidea</taxon>
        <taxon>Anthophila</taxon>
        <taxon>Apidae</taxon>
        <taxon>Melipona</taxon>
    </lineage>
</organism>
<dbReference type="GO" id="GO:0007165">
    <property type="term" value="P:signal transduction"/>
    <property type="evidence" value="ECO:0007669"/>
    <property type="project" value="UniProtKB-KW"/>
</dbReference>
<evidence type="ECO:0000256" key="2">
    <source>
        <dbReference type="ARBA" id="ARBA00022475"/>
    </source>
</evidence>
<feature type="transmembrane region" description="Helical" evidence="10">
    <location>
        <begin position="38"/>
        <end position="55"/>
    </location>
</feature>
<comment type="similarity">
    <text evidence="10">Belongs to the insect chemoreceptor superfamily. Heteromeric odorant receptor channel (TC 1.A.69) family.</text>
</comment>
<dbReference type="Pfam" id="PF02949">
    <property type="entry name" value="7tm_6"/>
    <property type="match status" value="2"/>
</dbReference>
<evidence type="ECO:0000313" key="11">
    <source>
        <dbReference type="EMBL" id="KAK1137095.1"/>
    </source>
</evidence>
<protein>
    <recommendedName>
        <fullName evidence="10">Odorant receptor</fullName>
    </recommendedName>
</protein>
<reference evidence="11" key="1">
    <citation type="submission" date="2021-10" db="EMBL/GenBank/DDBJ databases">
        <title>Melipona bicolor Genome sequencing and assembly.</title>
        <authorList>
            <person name="Araujo N.S."/>
            <person name="Arias M.C."/>
        </authorList>
    </citation>
    <scope>NUCLEOTIDE SEQUENCE</scope>
    <source>
        <strain evidence="11">USP_2M_L1-L4_2017</strain>
        <tissue evidence="11">Whole body</tissue>
    </source>
</reference>
<keyword evidence="8 10" id="KW-0675">Receptor</keyword>
<evidence type="ECO:0000256" key="1">
    <source>
        <dbReference type="ARBA" id="ARBA00004651"/>
    </source>
</evidence>
<keyword evidence="6 10" id="KW-1133">Transmembrane helix</keyword>
<dbReference type="GO" id="GO:0005549">
    <property type="term" value="F:odorant binding"/>
    <property type="evidence" value="ECO:0007669"/>
    <property type="project" value="InterPro"/>
</dbReference>
<feature type="transmembrane region" description="Helical" evidence="10">
    <location>
        <begin position="6"/>
        <end position="26"/>
    </location>
</feature>
<keyword evidence="12" id="KW-1185">Reference proteome</keyword>
<evidence type="ECO:0000256" key="4">
    <source>
        <dbReference type="ARBA" id="ARBA00022692"/>
    </source>
</evidence>
<comment type="caution">
    <text evidence="11">The sequence shown here is derived from an EMBL/GenBank/DDBJ whole genome shotgun (WGS) entry which is preliminary data.</text>
</comment>
<dbReference type="Proteomes" id="UP001177670">
    <property type="component" value="Unassembled WGS sequence"/>
</dbReference>
<keyword evidence="3 10" id="KW-0716">Sensory transduction</keyword>
<evidence type="ECO:0000256" key="7">
    <source>
        <dbReference type="ARBA" id="ARBA00023136"/>
    </source>
</evidence>
<dbReference type="PANTHER" id="PTHR21137">
    <property type="entry name" value="ODORANT RECEPTOR"/>
    <property type="match status" value="1"/>
</dbReference>
<feature type="transmembrane region" description="Helical" evidence="10">
    <location>
        <begin position="124"/>
        <end position="145"/>
    </location>
</feature>
<dbReference type="AlphaFoldDB" id="A0AA40GH20"/>
<keyword evidence="9 10" id="KW-0807">Transducer</keyword>
<dbReference type="GO" id="GO:0005886">
    <property type="term" value="C:plasma membrane"/>
    <property type="evidence" value="ECO:0007669"/>
    <property type="project" value="UniProtKB-SubCell"/>
</dbReference>
<evidence type="ECO:0000256" key="6">
    <source>
        <dbReference type="ARBA" id="ARBA00022989"/>
    </source>
</evidence>
<dbReference type="GO" id="GO:0004984">
    <property type="term" value="F:olfactory receptor activity"/>
    <property type="evidence" value="ECO:0007669"/>
    <property type="project" value="InterPro"/>
</dbReference>